<proteinExistence type="predicted"/>
<organism evidence="1 2">
    <name type="scientific">Mucor flavus</name>
    <dbReference type="NCBI Taxonomy" id="439312"/>
    <lineage>
        <taxon>Eukaryota</taxon>
        <taxon>Fungi</taxon>
        <taxon>Fungi incertae sedis</taxon>
        <taxon>Mucoromycota</taxon>
        <taxon>Mucoromycotina</taxon>
        <taxon>Mucoromycetes</taxon>
        <taxon>Mucorales</taxon>
        <taxon>Mucorineae</taxon>
        <taxon>Mucoraceae</taxon>
        <taxon>Mucor</taxon>
    </lineage>
</organism>
<comment type="caution">
    <text evidence="1">The sequence shown here is derived from an EMBL/GenBank/DDBJ whole genome shotgun (WGS) entry which is preliminary data.</text>
</comment>
<evidence type="ECO:0000313" key="1">
    <source>
        <dbReference type="EMBL" id="GAA5808028.1"/>
    </source>
</evidence>
<dbReference type="EMBL" id="BAABUK010000003">
    <property type="protein sequence ID" value="GAA5808028.1"/>
    <property type="molecule type" value="Genomic_DNA"/>
</dbReference>
<name>A0ABP9YMD4_9FUNG</name>
<gene>
    <name evidence="1" type="ORF">MFLAVUS_001410</name>
</gene>
<evidence type="ECO:0000313" key="2">
    <source>
        <dbReference type="Proteomes" id="UP001473302"/>
    </source>
</evidence>
<sequence length="147" mass="17777">MTGRPMKKIPMEQQLNSEYEKLSQLRLEQSQSLKDQWEIYKKEQKQYRRKDIESRQVEFDKELSVLDGQRRMKWKHNDSIEDLAKEEIVKQLISRLDEYEHDGDDETFFCLPTDLLELFWLLEIEVPITKAELFDAKNKMTTEINSF</sequence>
<reference evidence="1 2" key="1">
    <citation type="submission" date="2024-04" db="EMBL/GenBank/DDBJ databases">
        <title>genome sequences of Mucor flavus KT1a and Helicostylum pulchrum KT1b strains isolated from the surface of a dry-aged beef.</title>
        <authorList>
            <person name="Toyotome T."/>
            <person name="Hosono M."/>
            <person name="Torimaru M."/>
            <person name="Fukuda K."/>
            <person name="Mikami N."/>
        </authorList>
    </citation>
    <scope>NUCLEOTIDE SEQUENCE [LARGE SCALE GENOMIC DNA]</scope>
    <source>
        <strain evidence="1 2">KT1a</strain>
    </source>
</reference>
<accession>A0ABP9YMD4</accession>
<dbReference type="Proteomes" id="UP001473302">
    <property type="component" value="Unassembled WGS sequence"/>
</dbReference>
<keyword evidence="2" id="KW-1185">Reference proteome</keyword>
<protein>
    <submittedName>
        <fullName evidence="1">Uncharacterized protein</fullName>
    </submittedName>
</protein>